<evidence type="ECO:0000313" key="7">
    <source>
        <dbReference type="EMBL" id="MBP0464355.1"/>
    </source>
</evidence>
<dbReference type="GO" id="GO:0005524">
    <property type="term" value="F:ATP binding"/>
    <property type="evidence" value="ECO:0007669"/>
    <property type="project" value="UniProtKB-KW"/>
</dbReference>
<gene>
    <name evidence="7" type="ORF">J5Y09_10560</name>
</gene>
<dbReference type="PROSITE" id="PS00211">
    <property type="entry name" value="ABC_TRANSPORTER_1"/>
    <property type="match status" value="1"/>
</dbReference>
<name>A0ABS4ASM2_9PROT</name>
<dbReference type="Proteomes" id="UP000680815">
    <property type="component" value="Unassembled WGS sequence"/>
</dbReference>
<dbReference type="Gene3D" id="3.40.50.300">
    <property type="entry name" value="P-loop containing nucleotide triphosphate hydrolases"/>
    <property type="match status" value="1"/>
</dbReference>
<accession>A0ABS4ASM2</accession>
<evidence type="ECO:0000256" key="4">
    <source>
        <dbReference type="ARBA" id="ARBA00022840"/>
    </source>
</evidence>
<dbReference type="RefSeq" id="WP_209351730.1">
    <property type="nucleotide sequence ID" value="NZ_JAGIYZ010000009.1"/>
</dbReference>
<dbReference type="PANTHER" id="PTHR43820:SF8">
    <property type="entry name" value="ABC TRANSPORTER SUBSTRATE-BINDING PROTEIN"/>
    <property type="match status" value="1"/>
</dbReference>
<dbReference type="PANTHER" id="PTHR43820">
    <property type="entry name" value="HIGH-AFFINITY BRANCHED-CHAIN AMINO ACID TRANSPORT ATP-BINDING PROTEIN LIVF"/>
    <property type="match status" value="1"/>
</dbReference>
<keyword evidence="3" id="KW-0547">Nucleotide-binding</keyword>
<feature type="domain" description="ABC transporter" evidence="6">
    <location>
        <begin position="19"/>
        <end position="256"/>
    </location>
</feature>
<evidence type="ECO:0000256" key="2">
    <source>
        <dbReference type="ARBA" id="ARBA00022448"/>
    </source>
</evidence>
<evidence type="ECO:0000259" key="6">
    <source>
        <dbReference type="PROSITE" id="PS50893"/>
    </source>
</evidence>
<dbReference type="InterPro" id="IPR027417">
    <property type="entry name" value="P-loop_NTPase"/>
</dbReference>
<dbReference type="InterPro" id="IPR052156">
    <property type="entry name" value="BCAA_Transport_ATP-bd_LivF"/>
</dbReference>
<dbReference type="PROSITE" id="PS50893">
    <property type="entry name" value="ABC_TRANSPORTER_2"/>
    <property type="match status" value="1"/>
</dbReference>
<keyword evidence="2" id="KW-0813">Transport</keyword>
<dbReference type="InterPro" id="IPR003593">
    <property type="entry name" value="AAA+_ATPase"/>
</dbReference>
<keyword evidence="8" id="KW-1185">Reference proteome</keyword>
<keyword evidence="5" id="KW-0029">Amino-acid transport</keyword>
<dbReference type="SUPFAM" id="SSF52540">
    <property type="entry name" value="P-loop containing nucleoside triphosphate hydrolases"/>
    <property type="match status" value="1"/>
</dbReference>
<dbReference type="InterPro" id="IPR003439">
    <property type="entry name" value="ABC_transporter-like_ATP-bd"/>
</dbReference>
<organism evidence="7 8">
    <name type="scientific">Roseomonas nitratireducens</name>
    <dbReference type="NCBI Taxonomy" id="2820810"/>
    <lineage>
        <taxon>Bacteria</taxon>
        <taxon>Pseudomonadati</taxon>
        <taxon>Pseudomonadota</taxon>
        <taxon>Alphaproteobacteria</taxon>
        <taxon>Acetobacterales</taxon>
        <taxon>Roseomonadaceae</taxon>
        <taxon>Roseomonas</taxon>
    </lineage>
</organism>
<evidence type="ECO:0000256" key="5">
    <source>
        <dbReference type="ARBA" id="ARBA00022970"/>
    </source>
</evidence>
<dbReference type="SMART" id="SM00382">
    <property type="entry name" value="AAA"/>
    <property type="match status" value="1"/>
</dbReference>
<reference evidence="7 8" key="1">
    <citation type="submission" date="2021-03" db="EMBL/GenBank/DDBJ databases">
        <authorList>
            <person name="So Y."/>
        </authorList>
    </citation>
    <scope>NUCLEOTIDE SEQUENCE [LARGE SCALE GENOMIC DNA]</scope>
    <source>
        <strain evidence="7 8">PWR1</strain>
    </source>
</reference>
<evidence type="ECO:0000256" key="3">
    <source>
        <dbReference type="ARBA" id="ARBA00022741"/>
    </source>
</evidence>
<evidence type="ECO:0000313" key="8">
    <source>
        <dbReference type="Proteomes" id="UP000680815"/>
    </source>
</evidence>
<comment type="caution">
    <text evidence="7">The sequence shown here is derived from an EMBL/GenBank/DDBJ whole genome shotgun (WGS) entry which is preliminary data.</text>
</comment>
<dbReference type="EMBL" id="JAGIYZ010000009">
    <property type="protein sequence ID" value="MBP0464355.1"/>
    <property type="molecule type" value="Genomic_DNA"/>
</dbReference>
<keyword evidence="4 7" id="KW-0067">ATP-binding</keyword>
<protein>
    <submittedName>
        <fullName evidence="7">ABC transporter ATP-binding protein</fullName>
    </submittedName>
</protein>
<sequence length="277" mass="30373">MEGTSQPAAAAIAAAPPLLEVNNIEVVYSEVILVLRGLSLSVPKGSIVALLGANGAGKSTTLKAISGLLKTEEGSVTRGEVRFDGERLNGIDPHQIVRKGIFQVMEGRRIISDMTCVENLRLGAFTRSDPGVRRDIDMVFEYFPRLRERTGLAGYLSGGEQQMLAIGRALMARPRLILMDEPSMGLSPLLVQEVFGIIRKLNRDLGITILLVEQNARMALSVASYGYIMEQGKVVLDGEAAALAENEDVKEFYLGGHGADRKSFRNLKSYKRRKRWL</sequence>
<comment type="similarity">
    <text evidence="1">Belongs to the ABC transporter superfamily.</text>
</comment>
<dbReference type="Pfam" id="PF00005">
    <property type="entry name" value="ABC_tran"/>
    <property type="match status" value="1"/>
</dbReference>
<dbReference type="InterPro" id="IPR017871">
    <property type="entry name" value="ABC_transporter-like_CS"/>
</dbReference>
<evidence type="ECO:0000256" key="1">
    <source>
        <dbReference type="ARBA" id="ARBA00005417"/>
    </source>
</evidence>
<dbReference type="CDD" id="cd03224">
    <property type="entry name" value="ABC_TM1139_LivF_branched"/>
    <property type="match status" value="1"/>
</dbReference>
<proteinExistence type="inferred from homology"/>